<keyword evidence="1" id="KW-0175">Coiled coil</keyword>
<reference evidence="3 4" key="1">
    <citation type="journal article" date="2021" name="Elife">
        <title>Chloroplast acquisition without the gene transfer in kleptoplastic sea slugs, Plakobranchus ocellatus.</title>
        <authorList>
            <person name="Maeda T."/>
            <person name="Takahashi S."/>
            <person name="Yoshida T."/>
            <person name="Shimamura S."/>
            <person name="Takaki Y."/>
            <person name="Nagai Y."/>
            <person name="Toyoda A."/>
            <person name="Suzuki Y."/>
            <person name="Arimoto A."/>
            <person name="Ishii H."/>
            <person name="Satoh N."/>
            <person name="Nishiyama T."/>
            <person name="Hasebe M."/>
            <person name="Maruyama T."/>
            <person name="Minagawa J."/>
            <person name="Obokata J."/>
            <person name="Shigenobu S."/>
        </authorList>
    </citation>
    <scope>NUCLEOTIDE SEQUENCE [LARGE SCALE GENOMIC DNA]</scope>
</reference>
<protein>
    <submittedName>
        <fullName evidence="3">Uncharacterized protein</fullName>
    </submittedName>
</protein>
<evidence type="ECO:0000256" key="1">
    <source>
        <dbReference type="SAM" id="Coils"/>
    </source>
</evidence>
<dbReference type="EMBL" id="BMAT01006600">
    <property type="protein sequence ID" value="GFS16181.1"/>
    <property type="molecule type" value="Genomic_DNA"/>
</dbReference>
<sequence>MRCFSFRWLYVYSLIMVFSAIARADLPYVSPQQTYEEIITGLSPDLDSADITPWQHPAEEITEKTIEGIWETIQTKVPFTYSSKPISIASGLKTVLEKIYSFLGPILEEYDIEHNNITEYSNILPVTFGKGAFEIIAYDPYSTKDRLSPNPVSTSDTPLFRVKMYPEFAANDASEFVLKNLEVLRLTSKPTSQNMVVEFYTANDDTLVDKLHLPARMANDQFGACLTKAKSRSYINYQKQHPYSYSREPGRQKTRCTWNNRAPNCAVSNGWVLLNVIDPLWPKTSFNTSFTHQTWESMTDDQRAYYGPMMWQNTIPISKSEISPMDPDYQLRLWRDPEWLLRSDHMFVYGNNHYNDFVQNGQIIVETDEHGYKKPNQGISFGDDGKAYYQVYVPRNGQYELTLAFSHEAAATLTVRSALDNSVIFSTEAPAPEDGLKHLKVSVPREVDLQQGLLYVSVEGNHLDYHYMLLSYVGNREEERYDYLKGQRDLIRREVISTIAHMDEHMTTRDEIGDSVESARFTLKHLIKRRYEELKAREYSPSEPLMQEIRRFIKQLEDRIAKAQKDYDQYPDDTEILIHGADVVRSNDYVKLRGNEALFIGESLFEGKIGDASYKVTIPRSGYYRTEYVISTYDVGASINVQDENNRTFYSTRLPRTSDSIFSPRYEAITSDDAREYFEAGDTIINIWCTNGRFTLQKFKLTFDGA</sequence>
<comment type="caution">
    <text evidence="3">The sequence shown here is derived from an EMBL/GenBank/DDBJ whole genome shotgun (WGS) entry which is preliminary data.</text>
</comment>
<keyword evidence="2" id="KW-0732">Signal</keyword>
<feature type="signal peptide" evidence="2">
    <location>
        <begin position="1"/>
        <end position="24"/>
    </location>
</feature>
<feature type="coiled-coil region" evidence="1">
    <location>
        <begin position="546"/>
        <end position="573"/>
    </location>
</feature>
<dbReference type="AlphaFoldDB" id="A0AAV4J4J2"/>
<name>A0AAV4J4J2_9GAST</name>
<feature type="chain" id="PRO_5043752709" evidence="2">
    <location>
        <begin position="25"/>
        <end position="706"/>
    </location>
</feature>
<evidence type="ECO:0000256" key="2">
    <source>
        <dbReference type="SAM" id="SignalP"/>
    </source>
</evidence>
<keyword evidence="4" id="KW-1185">Reference proteome</keyword>
<gene>
    <name evidence="3" type="ORF">ElyMa_003207800</name>
</gene>
<evidence type="ECO:0000313" key="4">
    <source>
        <dbReference type="Proteomes" id="UP000762676"/>
    </source>
</evidence>
<proteinExistence type="predicted"/>
<accession>A0AAV4J4J2</accession>
<evidence type="ECO:0000313" key="3">
    <source>
        <dbReference type="EMBL" id="GFS16181.1"/>
    </source>
</evidence>
<organism evidence="3 4">
    <name type="scientific">Elysia marginata</name>
    <dbReference type="NCBI Taxonomy" id="1093978"/>
    <lineage>
        <taxon>Eukaryota</taxon>
        <taxon>Metazoa</taxon>
        <taxon>Spiralia</taxon>
        <taxon>Lophotrochozoa</taxon>
        <taxon>Mollusca</taxon>
        <taxon>Gastropoda</taxon>
        <taxon>Heterobranchia</taxon>
        <taxon>Euthyneura</taxon>
        <taxon>Panpulmonata</taxon>
        <taxon>Sacoglossa</taxon>
        <taxon>Placobranchoidea</taxon>
        <taxon>Plakobranchidae</taxon>
        <taxon>Elysia</taxon>
    </lineage>
</organism>
<dbReference type="Proteomes" id="UP000762676">
    <property type="component" value="Unassembled WGS sequence"/>
</dbReference>